<reference evidence="1" key="1">
    <citation type="submission" date="2021-01" db="EMBL/GenBank/DDBJ databases">
        <title>Lacisediminihabitans sp. nov. strain G11-30, isolated from Antarctic Soil.</title>
        <authorList>
            <person name="Li J."/>
        </authorList>
    </citation>
    <scope>NUCLEOTIDE SEQUENCE</scope>
    <source>
        <strain evidence="1">G11-30</strain>
    </source>
</reference>
<name>A0A934SJX2_9MICO</name>
<dbReference type="EMBL" id="JAEPES010000001">
    <property type="protein sequence ID" value="MBK4346675.1"/>
    <property type="molecule type" value="Genomic_DNA"/>
</dbReference>
<gene>
    <name evidence="1" type="ORF">IV501_03420</name>
</gene>
<dbReference type="RefSeq" id="WP_200554987.1">
    <property type="nucleotide sequence ID" value="NZ_JAEPES010000001.1"/>
</dbReference>
<proteinExistence type="predicted"/>
<evidence type="ECO:0000313" key="1">
    <source>
        <dbReference type="EMBL" id="MBK4346675.1"/>
    </source>
</evidence>
<sequence>MKNNATGPCPAEYLLVSRISVDEWRIADGRLSDGSAAKVLGFIQYRNAQYEVLNIKIPDHDEVFSDWESAVGFFAAPVVREKAQIKR</sequence>
<evidence type="ECO:0000313" key="2">
    <source>
        <dbReference type="Proteomes" id="UP000636458"/>
    </source>
</evidence>
<keyword evidence="2" id="KW-1185">Reference proteome</keyword>
<comment type="caution">
    <text evidence="1">The sequence shown here is derived from an EMBL/GenBank/DDBJ whole genome shotgun (WGS) entry which is preliminary data.</text>
</comment>
<dbReference type="Proteomes" id="UP000636458">
    <property type="component" value="Unassembled WGS sequence"/>
</dbReference>
<dbReference type="AlphaFoldDB" id="A0A934SJX2"/>
<organism evidence="1 2">
    <name type="scientific">Lacisediminihabitans changchengi</name>
    <dbReference type="NCBI Taxonomy" id="2787634"/>
    <lineage>
        <taxon>Bacteria</taxon>
        <taxon>Bacillati</taxon>
        <taxon>Actinomycetota</taxon>
        <taxon>Actinomycetes</taxon>
        <taxon>Micrococcales</taxon>
        <taxon>Microbacteriaceae</taxon>
        <taxon>Lacisediminihabitans</taxon>
    </lineage>
</organism>
<protein>
    <submittedName>
        <fullName evidence="1">Uncharacterized protein</fullName>
    </submittedName>
</protein>
<accession>A0A934SJX2</accession>